<feature type="region of interest" description="Disordered" evidence="1">
    <location>
        <begin position="201"/>
        <end position="226"/>
    </location>
</feature>
<dbReference type="PATRIC" id="fig|451.8.peg.1144"/>
<evidence type="ECO:0000313" key="5">
    <source>
        <dbReference type="Proteomes" id="UP000182998"/>
    </source>
</evidence>
<feature type="compositionally biased region" description="Polar residues" evidence="1">
    <location>
        <begin position="215"/>
        <end position="226"/>
    </location>
</feature>
<dbReference type="STRING" id="451.B6N58_05850"/>
<accession>A0A098GH56</accession>
<dbReference type="AlphaFoldDB" id="A0A098GH56"/>
<reference evidence="4" key="2">
    <citation type="submission" date="2014-09" db="EMBL/GenBank/DDBJ databases">
        <authorList>
            <person name="Gomez-Valero L."/>
        </authorList>
    </citation>
    <scope>NUCLEOTIDE SEQUENCE [LARGE SCALE GENOMIC DNA]</scope>
    <source>
        <strain evidence="4">ATCC33218</strain>
    </source>
</reference>
<dbReference type="RefSeq" id="WP_052679514.1">
    <property type="nucleotide sequence ID" value="NZ_FMVN01000007.1"/>
</dbReference>
<evidence type="ECO:0000313" key="4">
    <source>
        <dbReference type="Proteomes" id="UP000032414"/>
    </source>
</evidence>
<protein>
    <submittedName>
        <fullName evidence="2">Uncharacterized protein</fullName>
    </submittedName>
</protein>
<dbReference type="EMBL" id="LN614830">
    <property type="protein sequence ID" value="CEG61325.1"/>
    <property type="molecule type" value="Genomic_DNA"/>
</dbReference>
<sequence>MTQSIYIHYGKKPKGELVISCYHDKIQSYTKAVTLTRDRKVKENSLSVDLLEPYDHGTVKKEVLKLLEQILIKKENECSKVTFAADLNLCCKKKEELAPFLFDRTLNDFFSGRKVHLILESSEPEFVLGAIEKTKKIALSGVTLKTKDYVKENAVCKVYEDSTEVNLSVPKPSSTGLASPKVAIRDPKELTQAMGKIGLFTGVEPESEDQKTDTKSPNISQSRTSF</sequence>
<proteinExistence type="predicted"/>
<keyword evidence="5" id="KW-1185">Reference proteome</keyword>
<dbReference type="EMBL" id="FMVN01000007">
    <property type="protein sequence ID" value="SCY37734.1"/>
    <property type="molecule type" value="Genomic_DNA"/>
</dbReference>
<evidence type="ECO:0000256" key="1">
    <source>
        <dbReference type="SAM" id="MobiDB-lite"/>
    </source>
</evidence>
<dbReference type="KEGG" id="tmc:LMI_2040"/>
<evidence type="ECO:0000313" key="3">
    <source>
        <dbReference type="EMBL" id="SCY37734.1"/>
    </source>
</evidence>
<name>A0A098GH56_LEGMI</name>
<dbReference type="OrthoDB" id="5654120at2"/>
<dbReference type="HOGENOM" id="CLU_1224249_0_0_6"/>
<organism evidence="2 4">
    <name type="scientific">Legionella micdadei</name>
    <name type="common">Tatlockia micdadei</name>
    <dbReference type="NCBI Taxonomy" id="451"/>
    <lineage>
        <taxon>Bacteria</taxon>
        <taxon>Pseudomonadati</taxon>
        <taxon>Pseudomonadota</taxon>
        <taxon>Gammaproteobacteria</taxon>
        <taxon>Legionellales</taxon>
        <taxon>Legionellaceae</taxon>
        <taxon>Legionella</taxon>
    </lineage>
</organism>
<dbReference type="Proteomes" id="UP000182998">
    <property type="component" value="Unassembled WGS sequence"/>
</dbReference>
<gene>
    <name evidence="2" type="ORF">LMI_2040</name>
    <name evidence="3" type="ORF">SAMN02982997_01534</name>
</gene>
<reference evidence="2" key="1">
    <citation type="submission" date="2014-09" db="EMBL/GenBank/DDBJ databases">
        <authorList>
            <person name="GOMEZ-VALERO Laura"/>
        </authorList>
    </citation>
    <scope>NUCLEOTIDE SEQUENCE</scope>
    <source>
        <strain evidence="2">ATCC33218</strain>
    </source>
</reference>
<dbReference type="Proteomes" id="UP000032414">
    <property type="component" value="Chromosome I"/>
</dbReference>
<evidence type="ECO:0000313" key="2">
    <source>
        <dbReference type="EMBL" id="CEG61325.1"/>
    </source>
</evidence>
<reference evidence="3 5" key="3">
    <citation type="submission" date="2016-10" db="EMBL/GenBank/DDBJ databases">
        <authorList>
            <person name="Varghese N."/>
            <person name="Submissions S."/>
        </authorList>
    </citation>
    <scope>NUCLEOTIDE SEQUENCE [LARGE SCALE GENOMIC DNA]</scope>
    <source>
        <strain evidence="3 5">ATCC 33218</strain>
    </source>
</reference>